<feature type="transmembrane region" description="Helical" evidence="1">
    <location>
        <begin position="119"/>
        <end position="137"/>
    </location>
</feature>
<evidence type="ECO:0000256" key="1">
    <source>
        <dbReference type="SAM" id="Phobius"/>
    </source>
</evidence>
<feature type="transmembrane region" description="Helical" evidence="1">
    <location>
        <begin position="143"/>
        <end position="161"/>
    </location>
</feature>
<keyword evidence="1" id="KW-0472">Membrane</keyword>
<dbReference type="HOGENOM" id="CLU_1501711_0_0_0"/>
<gene>
    <name evidence="2" type="ORF">Y981_07475</name>
</gene>
<protein>
    <submittedName>
        <fullName evidence="2">Uncharacterized protein</fullName>
    </submittedName>
</protein>
<feature type="transmembrane region" description="Helical" evidence="1">
    <location>
        <begin position="29"/>
        <end position="47"/>
    </location>
</feature>
<keyword evidence="3" id="KW-1185">Reference proteome</keyword>
<dbReference type="AlphaFoldDB" id="A0A059XT70"/>
<reference evidence="3" key="1">
    <citation type="submission" date="2014-02" db="EMBL/GenBank/DDBJ databases">
        <title>Complete genome sequence and comparative genomic analysis of the nitrogen-fixing bacterium Leptospirillum ferriphilum YSK.</title>
        <authorList>
            <person name="Guo X."/>
            <person name="Yin H."/>
            <person name="Liang Y."/>
            <person name="Hu Q."/>
            <person name="Ma L."/>
            <person name="Xiao Y."/>
            <person name="Zhang X."/>
            <person name="Qiu G."/>
            <person name="Liu X."/>
        </authorList>
    </citation>
    <scope>NUCLEOTIDE SEQUENCE [LARGE SCALE GENOMIC DNA]</scope>
    <source>
        <strain evidence="3">YSK</strain>
    </source>
</reference>
<keyword evidence="1" id="KW-0812">Transmembrane</keyword>
<sequence>MSPFSRQAGREDIRQALEYAYGSFLRFSAMWALAGFGGAFLTVFLSFSRGNLDMSPLFREMTLGLAAALLGLGHSRYQYFLLENWPARYAALRKAALGRQMPWSIKTGLSVTHPGRTKVLLAYAGGILLFLGLVLLLHRGLPLMGAIFFAEGGFFFARVLFWKRAFEQWKAEGIYDYTQ</sequence>
<dbReference type="OrthoDB" id="9905478at2"/>
<evidence type="ECO:0000313" key="3">
    <source>
        <dbReference type="Proteomes" id="UP000027059"/>
    </source>
</evidence>
<evidence type="ECO:0000313" key="2">
    <source>
        <dbReference type="EMBL" id="AIA31774.1"/>
    </source>
</evidence>
<keyword evidence="1" id="KW-1133">Transmembrane helix</keyword>
<proteinExistence type="predicted"/>
<organism evidence="2 3">
    <name type="scientific">Leptospirillum ferriphilum YSK</name>
    <dbReference type="NCBI Taxonomy" id="1441628"/>
    <lineage>
        <taxon>Bacteria</taxon>
        <taxon>Pseudomonadati</taxon>
        <taxon>Nitrospirota</taxon>
        <taxon>Nitrospiria</taxon>
        <taxon>Nitrospirales</taxon>
        <taxon>Nitrospiraceae</taxon>
        <taxon>Leptospirillum</taxon>
    </lineage>
</organism>
<dbReference type="EMBL" id="CP007243">
    <property type="protein sequence ID" value="AIA31774.1"/>
    <property type="molecule type" value="Genomic_DNA"/>
</dbReference>
<dbReference type="RefSeq" id="WP_014961218.1">
    <property type="nucleotide sequence ID" value="NZ_CP007243.1"/>
</dbReference>
<dbReference type="KEGG" id="lfp:Y981_07475"/>
<dbReference type="Proteomes" id="UP000027059">
    <property type="component" value="Chromosome"/>
</dbReference>
<reference evidence="2 3" key="2">
    <citation type="journal article" date="2015" name="Biomed. Res. Int.">
        <title>Effects of Arsenite Resistance on the Growth and Functional Gene Expression of Leptospirillum ferriphilum and Acidithiobacillus thiooxidans in Pure Culture and Coculture.</title>
        <authorList>
            <person name="Jiang H."/>
            <person name="Liang Y."/>
            <person name="Yin H."/>
            <person name="Xiao Y."/>
            <person name="Guo X."/>
            <person name="Xu Y."/>
            <person name="Hu Q."/>
            <person name="Liu H."/>
            <person name="Liu X."/>
        </authorList>
    </citation>
    <scope>NUCLEOTIDE SEQUENCE [LARGE SCALE GENOMIC DNA]</scope>
    <source>
        <strain evidence="2 3">YSK</strain>
    </source>
</reference>
<name>A0A059XT70_9BACT</name>
<accession>A0A059XT70</accession>